<evidence type="ECO:0000259" key="1">
    <source>
        <dbReference type="Pfam" id="PF19436"/>
    </source>
</evidence>
<dbReference type="EMBL" id="PNJD01000178">
    <property type="protein sequence ID" value="PMP97471.1"/>
    <property type="molecule type" value="Genomic_DNA"/>
</dbReference>
<organism evidence="2 3">
    <name type="scientific">Thermodesulfobacterium geofontis</name>
    <dbReference type="NCBI Taxonomy" id="1295609"/>
    <lineage>
        <taxon>Bacteria</taxon>
        <taxon>Pseudomonadati</taxon>
        <taxon>Thermodesulfobacteriota</taxon>
        <taxon>Thermodesulfobacteria</taxon>
        <taxon>Thermodesulfobacteriales</taxon>
        <taxon>Thermodesulfobacteriaceae</taxon>
        <taxon>Thermodesulfobacterium</taxon>
    </lineage>
</organism>
<proteinExistence type="predicted"/>
<evidence type="ECO:0000313" key="2">
    <source>
        <dbReference type="EMBL" id="PMP97471.1"/>
    </source>
</evidence>
<accession>A0A2N7QFB9</accession>
<dbReference type="AlphaFoldDB" id="A0A2N7QFB9"/>
<gene>
    <name evidence="2" type="ORF">C0169_02975</name>
</gene>
<comment type="caution">
    <text evidence="2">The sequence shown here is derived from an EMBL/GenBank/DDBJ whole genome shotgun (WGS) entry which is preliminary data.</text>
</comment>
<reference evidence="2 3" key="1">
    <citation type="submission" date="2018-01" db="EMBL/GenBank/DDBJ databases">
        <title>Metagenomic assembled genomes from two thermal pools in the Uzon Caldera, Kamchatka, Russia.</title>
        <authorList>
            <person name="Wilkins L."/>
            <person name="Ettinger C."/>
        </authorList>
    </citation>
    <scope>NUCLEOTIDE SEQUENCE [LARGE SCALE GENOMIC DNA]</scope>
    <source>
        <strain evidence="2">ARK-04</strain>
    </source>
</reference>
<dbReference type="PANTHER" id="PTHR42281">
    <property type="match status" value="1"/>
</dbReference>
<dbReference type="Proteomes" id="UP000235619">
    <property type="component" value="Unassembled WGS sequence"/>
</dbReference>
<feature type="domain" description="CO dehydrogenase/acetyl-CoA synthase complex beta subunit C-terminal" evidence="1">
    <location>
        <begin position="2"/>
        <end position="204"/>
    </location>
</feature>
<name>A0A2N7QFB9_9BACT</name>
<dbReference type="GO" id="GO:0043885">
    <property type="term" value="F:anaerobic carbon-monoxide dehydrogenase activity"/>
    <property type="evidence" value="ECO:0007669"/>
    <property type="project" value="InterPro"/>
</dbReference>
<feature type="non-terminal residue" evidence="2">
    <location>
        <position position="1"/>
    </location>
</feature>
<dbReference type="Pfam" id="PF19436">
    <property type="entry name" value="ACS_CODH_B_C"/>
    <property type="match status" value="1"/>
</dbReference>
<evidence type="ECO:0000313" key="3">
    <source>
        <dbReference type="Proteomes" id="UP000235619"/>
    </source>
</evidence>
<dbReference type="SUPFAM" id="SSF56821">
    <property type="entry name" value="Prismane protein-like"/>
    <property type="match status" value="1"/>
</dbReference>
<dbReference type="PANTHER" id="PTHR42281:SF1">
    <property type="entry name" value="ACETYL-COA DECARBONYLASE_SYNTHASE COMPLEX SUBUNIT BETA 1"/>
    <property type="match status" value="1"/>
</dbReference>
<sequence>GGPCGAYSWLDAKAYYQINPAGPNQPILKGEVINSKLGQFKGVNEFVKKHSKEKVERVSLYSIIIDPLTVCGCMEAIAAVSASVNGIIIVNREFNKETPIGLKFSTLAGMIGGGQVTPGFLGISKQYITSKKFISAEDGFLRIVWMPKMLKEELKEKLQKRAEELGVPDFIEKIADETVVNTEEELVNWVKRVNHPVLSLPPIM</sequence>
<protein>
    <submittedName>
        <fullName evidence="2">CO dehydrogenase/CO-methylating acetyl-CoA synthase complex subunit beta</fullName>
    </submittedName>
</protein>
<dbReference type="Gene3D" id="3.40.970.20">
    <property type="entry name" value="Carbon monoxide dehydrogenase alpha subunit. Chain D, domain 4"/>
    <property type="match status" value="1"/>
</dbReference>
<dbReference type="GO" id="GO:0006084">
    <property type="term" value="P:acetyl-CoA metabolic process"/>
    <property type="evidence" value="ECO:0007669"/>
    <property type="project" value="InterPro"/>
</dbReference>
<dbReference type="InterPro" id="IPR045822">
    <property type="entry name" value="ACS_CODH_B_C"/>
</dbReference>
<dbReference type="InterPro" id="IPR011254">
    <property type="entry name" value="Prismane-like_sf"/>
</dbReference>
<dbReference type="Gene3D" id="3.40.1470.10">
    <property type="entry name" value="Bifunctional carbon monoxide dehydrogenase/acetyl-coa synthase(codh/acs), Chain M, domain 5"/>
    <property type="match status" value="1"/>
</dbReference>
<dbReference type="InterPro" id="IPR004461">
    <property type="entry name" value="CO_DH/Ac-CoA_synth_bsu"/>
</dbReference>